<feature type="compositionally biased region" description="Basic and acidic residues" evidence="1">
    <location>
        <begin position="413"/>
        <end position="430"/>
    </location>
</feature>
<comment type="caution">
    <text evidence="2">The sequence shown here is derived from an EMBL/GenBank/DDBJ whole genome shotgun (WGS) entry which is preliminary data.</text>
</comment>
<reference evidence="2" key="1">
    <citation type="submission" date="2016-11" db="EMBL/GenBank/DDBJ databases">
        <title>The genome sequence of Colletotrichum cuscutae.</title>
        <authorList>
            <person name="Baroncelli R."/>
        </authorList>
    </citation>
    <scope>NUCLEOTIDE SEQUENCE</scope>
    <source>
        <strain evidence="2">IMI 304802</strain>
    </source>
</reference>
<feature type="region of interest" description="Disordered" evidence="1">
    <location>
        <begin position="410"/>
        <end position="430"/>
    </location>
</feature>
<gene>
    <name evidence="2" type="ORF">CCUS01_06222</name>
</gene>
<protein>
    <submittedName>
        <fullName evidence="2">Uncharacterized protein</fullName>
    </submittedName>
</protein>
<evidence type="ECO:0000313" key="2">
    <source>
        <dbReference type="EMBL" id="KAK1471108.1"/>
    </source>
</evidence>
<organism evidence="2 3">
    <name type="scientific">Colletotrichum cuscutae</name>
    <dbReference type="NCBI Taxonomy" id="1209917"/>
    <lineage>
        <taxon>Eukaryota</taxon>
        <taxon>Fungi</taxon>
        <taxon>Dikarya</taxon>
        <taxon>Ascomycota</taxon>
        <taxon>Pezizomycotina</taxon>
        <taxon>Sordariomycetes</taxon>
        <taxon>Hypocreomycetidae</taxon>
        <taxon>Glomerellales</taxon>
        <taxon>Glomerellaceae</taxon>
        <taxon>Colletotrichum</taxon>
        <taxon>Colletotrichum acutatum species complex</taxon>
    </lineage>
</organism>
<feature type="region of interest" description="Disordered" evidence="1">
    <location>
        <begin position="255"/>
        <end position="278"/>
    </location>
</feature>
<evidence type="ECO:0000256" key="1">
    <source>
        <dbReference type="SAM" id="MobiDB-lite"/>
    </source>
</evidence>
<dbReference type="AlphaFoldDB" id="A0AAI9Y497"/>
<evidence type="ECO:0000313" key="3">
    <source>
        <dbReference type="Proteomes" id="UP001239213"/>
    </source>
</evidence>
<name>A0AAI9Y497_9PEZI</name>
<dbReference type="Proteomes" id="UP001239213">
    <property type="component" value="Unassembled WGS sequence"/>
</dbReference>
<sequence length="778" mass="87166">MGRSIGKSRGFKTISFMTFEISLFRKRRYFSILRRGMRVRNYAGYFWDSLKPHCSSSTLKEWRIWLKPLGIMKLGHRLNGRLSEGLRREMGAGEEGHRGANMQNGQTSMDARFEAGPLDPRLGAHERADGDWDWVGGIRTLYIITYLEEPTQIATFGSSREWGNKAYRGQDRTLAGPSLLGEELRRMPWVVLAYLVGAKKAIHNGRLSTSRGWGQGQIRDALGGLEPMPSSCPWYFVSVHRNFLSGRVDDGWSGKCASDGKSNEEQDPITIEPIPAASGGRTPWRRWLVCMCRATGNENTEAIEGLTTDDPTSEQFSQRGDDNDAIKVSIDAFLLSDFNRNSWYLGLFRVLASPRACLFSLSTWKPPDKGDDIEAWLEETSRAKPKPSVYEKLVGDAFLDTHSKLVAMQKSDGGPRCRRDEDVGSEGDEVHTKKNALVNREGGKKIDDEQGHDAISGLSSDLIRSNLSGPSFLPSVQGQRAYAAFLTSRTFHTYLHGTCTYAYVFLFYLEVSTEYVYLTLPYLPGRIMETHVSKGQSTLGWRTILGKNGVPLSKVLPYSRYSFANRLLGCGASVEQVSKLEKKGAKMQRLDGLWNAAGSPRKHDFAPRAGNETGGFHGLKMRTLLGEDLALAQRRDPGIMQNEVLCLPSKTHLNPLHDLQPLSLTMAIPSYAQRQVRVSEAGRQHPVPAYHEECGPETGPDLRATTAPLIHWRALSVLDLIGNGGGKDEWLRAVNRGYVASLGRDHLIQDWHIGWVVVRFCWFCGNFWRGWHHFARVI</sequence>
<accession>A0AAI9Y497</accession>
<keyword evidence="3" id="KW-1185">Reference proteome</keyword>
<proteinExistence type="predicted"/>
<dbReference type="EMBL" id="MPDP01000212">
    <property type="protein sequence ID" value="KAK1471108.1"/>
    <property type="molecule type" value="Genomic_DNA"/>
</dbReference>